<dbReference type="Proteomes" id="UP001291623">
    <property type="component" value="Unassembled WGS sequence"/>
</dbReference>
<dbReference type="AlphaFoldDB" id="A0AAE1SF10"/>
<comment type="caution">
    <text evidence="2">The sequence shown here is derived from an EMBL/GenBank/DDBJ whole genome shotgun (WGS) entry which is preliminary data.</text>
</comment>
<dbReference type="EMBL" id="JAVYJV010000005">
    <property type="protein sequence ID" value="KAK4369703.1"/>
    <property type="molecule type" value="Genomic_DNA"/>
</dbReference>
<protein>
    <recommendedName>
        <fullName evidence="1">F-box associated beta-propeller type 3 domain-containing protein</fullName>
    </recommendedName>
</protein>
<sequence>MRVQLAEDVQKLDYPSSFKPWSFILHCCQDGSVVIEVIKITNNIDVKNPILLLWNPSTRESIVLPDPAFPLVDGSCLGLGYDSTSGDYKILKIDNKGRSHKAPGEILALKGGRWRNIDKHPLDITNMVLVCVFWHLYTRHFIGSLLLEIILRFEENILYFI</sequence>
<reference evidence="2" key="1">
    <citation type="submission" date="2023-12" db="EMBL/GenBank/DDBJ databases">
        <title>Genome assembly of Anisodus tanguticus.</title>
        <authorList>
            <person name="Wang Y.-J."/>
        </authorList>
    </citation>
    <scope>NUCLEOTIDE SEQUENCE</scope>
    <source>
        <strain evidence="2">KB-2021</strain>
        <tissue evidence="2">Leaf</tissue>
    </source>
</reference>
<dbReference type="Pfam" id="PF08268">
    <property type="entry name" value="FBA_3"/>
    <property type="match status" value="1"/>
</dbReference>
<feature type="domain" description="F-box associated beta-propeller type 3" evidence="1">
    <location>
        <begin position="39"/>
        <end position="136"/>
    </location>
</feature>
<accession>A0AAE1SF10</accession>
<dbReference type="InterPro" id="IPR017451">
    <property type="entry name" value="F-box-assoc_interact_dom"/>
</dbReference>
<organism evidence="2 3">
    <name type="scientific">Anisodus tanguticus</name>
    <dbReference type="NCBI Taxonomy" id="243964"/>
    <lineage>
        <taxon>Eukaryota</taxon>
        <taxon>Viridiplantae</taxon>
        <taxon>Streptophyta</taxon>
        <taxon>Embryophyta</taxon>
        <taxon>Tracheophyta</taxon>
        <taxon>Spermatophyta</taxon>
        <taxon>Magnoliopsida</taxon>
        <taxon>eudicotyledons</taxon>
        <taxon>Gunneridae</taxon>
        <taxon>Pentapetalae</taxon>
        <taxon>asterids</taxon>
        <taxon>lamiids</taxon>
        <taxon>Solanales</taxon>
        <taxon>Solanaceae</taxon>
        <taxon>Solanoideae</taxon>
        <taxon>Hyoscyameae</taxon>
        <taxon>Anisodus</taxon>
    </lineage>
</organism>
<evidence type="ECO:0000313" key="3">
    <source>
        <dbReference type="Proteomes" id="UP001291623"/>
    </source>
</evidence>
<keyword evidence="3" id="KW-1185">Reference proteome</keyword>
<proteinExistence type="predicted"/>
<dbReference type="InterPro" id="IPR013187">
    <property type="entry name" value="F-box-assoc_dom_typ3"/>
</dbReference>
<evidence type="ECO:0000313" key="2">
    <source>
        <dbReference type="EMBL" id="KAK4369703.1"/>
    </source>
</evidence>
<name>A0AAE1SF10_9SOLA</name>
<evidence type="ECO:0000259" key="1">
    <source>
        <dbReference type="Pfam" id="PF08268"/>
    </source>
</evidence>
<gene>
    <name evidence="2" type="ORF">RND71_009178</name>
</gene>
<dbReference type="NCBIfam" id="TIGR01640">
    <property type="entry name" value="F_box_assoc_1"/>
    <property type="match status" value="1"/>
</dbReference>